<gene>
    <name evidence="2" type="ORF">LCGC14_2558580</name>
</gene>
<dbReference type="CDD" id="cd08551">
    <property type="entry name" value="Fe-ADH"/>
    <property type="match status" value="1"/>
</dbReference>
<dbReference type="GO" id="GO:0046872">
    <property type="term" value="F:metal ion binding"/>
    <property type="evidence" value="ECO:0007669"/>
    <property type="project" value="InterPro"/>
</dbReference>
<dbReference type="PANTHER" id="PTHR11496:SF83">
    <property type="entry name" value="HYDROXYACID-OXOACID TRANSHYDROGENASE, MITOCHONDRIAL"/>
    <property type="match status" value="1"/>
</dbReference>
<dbReference type="PROSITE" id="PS00913">
    <property type="entry name" value="ADH_IRON_1"/>
    <property type="match status" value="1"/>
</dbReference>
<evidence type="ECO:0000313" key="2">
    <source>
        <dbReference type="EMBL" id="KKL10165.1"/>
    </source>
</evidence>
<dbReference type="InterPro" id="IPR056798">
    <property type="entry name" value="ADH_Fe_C"/>
</dbReference>
<accession>A0A0F9AL89</accession>
<sequence length="219" mass="23997">RIIPRVALVDPQLTVSMPSKLTALTGIDVLAHAIESFINIKATPFSKMVSIEAIRLVGMYLYRAVRNGRNMIARENMAWASTLAGIAIAHANPTLPHALGQAAGGYVHAPHGASVAACLLEILKISFMEDQKSFGEIALALDPSVRDLSPYEKAKESVTLVERLFKDIDCCVRFGDLGLKEEDIHRVTEIALTGYFTGINLHPKTADKEEIIRIYRACL</sequence>
<protein>
    <recommendedName>
        <fullName evidence="1">Fe-containing alcohol dehydrogenase-like C-terminal domain-containing protein</fullName>
    </recommendedName>
</protein>
<feature type="domain" description="Fe-containing alcohol dehydrogenase-like C-terminal" evidence="1">
    <location>
        <begin position="22"/>
        <end position="218"/>
    </location>
</feature>
<evidence type="ECO:0000259" key="1">
    <source>
        <dbReference type="Pfam" id="PF25137"/>
    </source>
</evidence>
<dbReference type="PANTHER" id="PTHR11496">
    <property type="entry name" value="ALCOHOL DEHYDROGENASE"/>
    <property type="match status" value="1"/>
</dbReference>
<dbReference type="GO" id="GO:0004022">
    <property type="term" value="F:alcohol dehydrogenase (NAD+) activity"/>
    <property type="evidence" value="ECO:0007669"/>
    <property type="project" value="TreeGrafter"/>
</dbReference>
<dbReference type="Pfam" id="PF25137">
    <property type="entry name" value="ADH_Fe_C"/>
    <property type="match status" value="1"/>
</dbReference>
<dbReference type="InterPro" id="IPR039697">
    <property type="entry name" value="Alcohol_dehydrogenase_Fe"/>
</dbReference>
<comment type="caution">
    <text evidence="2">The sequence shown here is derived from an EMBL/GenBank/DDBJ whole genome shotgun (WGS) entry which is preliminary data.</text>
</comment>
<dbReference type="EMBL" id="LAZR01042176">
    <property type="protein sequence ID" value="KKL10165.1"/>
    <property type="molecule type" value="Genomic_DNA"/>
</dbReference>
<dbReference type="AlphaFoldDB" id="A0A0F9AL89"/>
<dbReference type="SUPFAM" id="SSF56796">
    <property type="entry name" value="Dehydroquinate synthase-like"/>
    <property type="match status" value="1"/>
</dbReference>
<dbReference type="Gene3D" id="1.20.1090.10">
    <property type="entry name" value="Dehydroquinate synthase-like - alpha domain"/>
    <property type="match status" value="1"/>
</dbReference>
<name>A0A0F9AL89_9ZZZZ</name>
<feature type="non-terminal residue" evidence="2">
    <location>
        <position position="1"/>
    </location>
</feature>
<organism evidence="2">
    <name type="scientific">marine sediment metagenome</name>
    <dbReference type="NCBI Taxonomy" id="412755"/>
    <lineage>
        <taxon>unclassified sequences</taxon>
        <taxon>metagenomes</taxon>
        <taxon>ecological metagenomes</taxon>
    </lineage>
</organism>
<reference evidence="2" key="1">
    <citation type="journal article" date="2015" name="Nature">
        <title>Complex archaea that bridge the gap between prokaryotes and eukaryotes.</title>
        <authorList>
            <person name="Spang A."/>
            <person name="Saw J.H."/>
            <person name="Jorgensen S.L."/>
            <person name="Zaremba-Niedzwiedzka K."/>
            <person name="Martijn J."/>
            <person name="Lind A.E."/>
            <person name="van Eijk R."/>
            <person name="Schleper C."/>
            <person name="Guy L."/>
            <person name="Ettema T.J."/>
        </authorList>
    </citation>
    <scope>NUCLEOTIDE SEQUENCE</scope>
</reference>
<proteinExistence type="predicted"/>
<dbReference type="InterPro" id="IPR018211">
    <property type="entry name" value="ADH_Fe_CS"/>
</dbReference>